<evidence type="ECO:0000259" key="1">
    <source>
        <dbReference type="Pfam" id="PF18765"/>
    </source>
</evidence>
<dbReference type="InterPro" id="IPR041633">
    <property type="entry name" value="Polbeta"/>
</dbReference>
<organism evidence="2 3">
    <name type="scientific">Meiothermus hypogaeus NBRC 106114</name>
    <dbReference type="NCBI Taxonomy" id="1227553"/>
    <lineage>
        <taxon>Bacteria</taxon>
        <taxon>Thermotogati</taxon>
        <taxon>Deinococcota</taxon>
        <taxon>Deinococci</taxon>
        <taxon>Thermales</taxon>
        <taxon>Thermaceae</taxon>
        <taxon>Meiothermus</taxon>
    </lineage>
</organism>
<dbReference type="SUPFAM" id="SSF81301">
    <property type="entry name" value="Nucleotidyltransferase"/>
    <property type="match status" value="1"/>
</dbReference>
<proteinExistence type="predicted"/>
<dbReference type="Pfam" id="PF18765">
    <property type="entry name" value="Polbeta"/>
    <property type="match status" value="1"/>
</dbReference>
<dbReference type="Proteomes" id="UP000321197">
    <property type="component" value="Unassembled WGS sequence"/>
</dbReference>
<feature type="domain" description="Polymerase beta nucleotidyltransferase" evidence="1">
    <location>
        <begin position="21"/>
        <end position="88"/>
    </location>
</feature>
<name>A0A511R4W9_9DEIN</name>
<accession>A0A511R4W9</accession>
<dbReference type="EMBL" id="BJXL01000117">
    <property type="protein sequence ID" value="GEM84650.1"/>
    <property type="molecule type" value="Genomic_DNA"/>
</dbReference>
<protein>
    <recommendedName>
        <fullName evidence="1">Polymerase beta nucleotidyltransferase domain-containing protein</fullName>
    </recommendedName>
</protein>
<sequence length="111" mass="12100">MSAVARETLEVILAHIRARLSPLAIYVFGSRATGRAQPGSDLDIAVLGPAPYDPWTLFMLSEELLSLQEQNPQNGPPSELDLLDLNAHLSSQHRDTGPTSVLCKPPVLRFV</sequence>
<dbReference type="RefSeq" id="WP_186814665.1">
    <property type="nucleotide sequence ID" value="NZ_BJXL01000117.1"/>
</dbReference>
<comment type="caution">
    <text evidence="2">The sequence shown here is derived from an EMBL/GenBank/DDBJ whole genome shotgun (WGS) entry which is preliminary data.</text>
</comment>
<dbReference type="Gene3D" id="3.30.460.10">
    <property type="entry name" value="Beta Polymerase, domain 2"/>
    <property type="match status" value="1"/>
</dbReference>
<gene>
    <name evidence="2" type="ORF">MHY01S_28160</name>
</gene>
<dbReference type="AlphaFoldDB" id="A0A511R4W9"/>
<dbReference type="InterPro" id="IPR043519">
    <property type="entry name" value="NT_sf"/>
</dbReference>
<evidence type="ECO:0000313" key="3">
    <source>
        <dbReference type="Proteomes" id="UP000321197"/>
    </source>
</evidence>
<reference evidence="2 3" key="1">
    <citation type="submission" date="2019-07" db="EMBL/GenBank/DDBJ databases">
        <title>Whole genome shotgun sequence of Meiothermus hypogaeus NBRC 106114.</title>
        <authorList>
            <person name="Hosoyama A."/>
            <person name="Uohara A."/>
            <person name="Ohji S."/>
            <person name="Ichikawa N."/>
        </authorList>
    </citation>
    <scope>NUCLEOTIDE SEQUENCE [LARGE SCALE GENOMIC DNA]</scope>
    <source>
        <strain evidence="2 3">NBRC 106114</strain>
    </source>
</reference>
<evidence type="ECO:0000313" key="2">
    <source>
        <dbReference type="EMBL" id="GEM84650.1"/>
    </source>
</evidence>
<dbReference type="CDD" id="cd05403">
    <property type="entry name" value="NT_KNTase_like"/>
    <property type="match status" value="1"/>
</dbReference>